<keyword evidence="2" id="KW-1185">Reference proteome</keyword>
<protein>
    <submittedName>
        <fullName evidence="1">Uncharacterized protein</fullName>
    </submittedName>
</protein>
<gene>
    <name evidence="1" type="ORF">QVD17_16877</name>
</gene>
<dbReference type="AlphaFoldDB" id="A0AAD8KYG8"/>
<organism evidence="1 2">
    <name type="scientific">Tagetes erecta</name>
    <name type="common">African marigold</name>
    <dbReference type="NCBI Taxonomy" id="13708"/>
    <lineage>
        <taxon>Eukaryota</taxon>
        <taxon>Viridiplantae</taxon>
        <taxon>Streptophyta</taxon>
        <taxon>Embryophyta</taxon>
        <taxon>Tracheophyta</taxon>
        <taxon>Spermatophyta</taxon>
        <taxon>Magnoliopsida</taxon>
        <taxon>eudicotyledons</taxon>
        <taxon>Gunneridae</taxon>
        <taxon>Pentapetalae</taxon>
        <taxon>asterids</taxon>
        <taxon>campanulids</taxon>
        <taxon>Asterales</taxon>
        <taxon>Asteraceae</taxon>
        <taxon>Asteroideae</taxon>
        <taxon>Heliantheae alliance</taxon>
        <taxon>Tageteae</taxon>
        <taxon>Tagetes</taxon>
    </lineage>
</organism>
<dbReference type="Proteomes" id="UP001229421">
    <property type="component" value="Unassembled WGS sequence"/>
</dbReference>
<reference evidence="1" key="1">
    <citation type="journal article" date="2023" name="bioRxiv">
        <title>Improved chromosome-level genome assembly for marigold (Tagetes erecta).</title>
        <authorList>
            <person name="Jiang F."/>
            <person name="Yuan L."/>
            <person name="Wang S."/>
            <person name="Wang H."/>
            <person name="Xu D."/>
            <person name="Wang A."/>
            <person name="Fan W."/>
        </authorList>
    </citation>
    <scope>NUCLEOTIDE SEQUENCE</scope>
    <source>
        <strain evidence="1">WSJ</strain>
        <tissue evidence="1">Leaf</tissue>
    </source>
</reference>
<comment type="caution">
    <text evidence="1">The sequence shown here is derived from an EMBL/GenBank/DDBJ whole genome shotgun (WGS) entry which is preliminary data.</text>
</comment>
<evidence type="ECO:0000313" key="1">
    <source>
        <dbReference type="EMBL" id="KAK1428050.1"/>
    </source>
</evidence>
<accession>A0AAD8KYG8</accession>
<dbReference type="EMBL" id="JAUHHV010000004">
    <property type="protein sequence ID" value="KAK1428050.1"/>
    <property type="molecule type" value="Genomic_DNA"/>
</dbReference>
<name>A0AAD8KYG8_TARER</name>
<sequence length="98" mass="11498">MAQLCWAVTATPQGLKDSYFDSYFFEYLHILKGIRVKADRAMFLLPLNNIISKYMNSLRTHTYQTPFVSTISKVITFFSLKTFILSTQKFNLFNHINF</sequence>
<proteinExistence type="predicted"/>
<evidence type="ECO:0000313" key="2">
    <source>
        <dbReference type="Proteomes" id="UP001229421"/>
    </source>
</evidence>